<dbReference type="OrthoDB" id="3638028at2"/>
<dbReference type="InterPro" id="IPR011009">
    <property type="entry name" value="Kinase-like_dom_sf"/>
</dbReference>
<dbReference type="GO" id="GO:0016773">
    <property type="term" value="F:phosphotransferase activity, alcohol group as acceptor"/>
    <property type="evidence" value="ECO:0007669"/>
    <property type="project" value="InterPro"/>
</dbReference>
<organism evidence="1 2">
    <name type="scientific">Nocardioides iriomotensis</name>
    <dbReference type="NCBI Taxonomy" id="715784"/>
    <lineage>
        <taxon>Bacteria</taxon>
        <taxon>Bacillati</taxon>
        <taxon>Actinomycetota</taxon>
        <taxon>Actinomycetes</taxon>
        <taxon>Propionibacteriales</taxon>
        <taxon>Nocardioidaceae</taxon>
        <taxon>Nocardioides</taxon>
    </lineage>
</organism>
<name>A0A4Q5IYV0_9ACTN</name>
<dbReference type="InterPro" id="IPR006748">
    <property type="entry name" value="NH2Glyco/OHUrea_AB-resist_kin"/>
</dbReference>
<proteinExistence type="predicted"/>
<dbReference type="SUPFAM" id="SSF56112">
    <property type="entry name" value="Protein kinase-like (PK-like)"/>
    <property type="match status" value="1"/>
</dbReference>
<dbReference type="Gene3D" id="3.90.1200.10">
    <property type="match status" value="1"/>
</dbReference>
<dbReference type="AlphaFoldDB" id="A0A4Q5IYV0"/>
<gene>
    <name evidence="1" type="ORF">ETU37_17615</name>
</gene>
<protein>
    <recommendedName>
        <fullName evidence="3">Aminoglycoside phosphotransferase</fullName>
    </recommendedName>
</protein>
<reference evidence="1 2" key="1">
    <citation type="submission" date="2019-01" db="EMBL/GenBank/DDBJ databases">
        <title>Nocardioides guangzhouensis sp. nov., an actinobacterium isolated from soil.</title>
        <authorList>
            <person name="Fu Y."/>
            <person name="Cai Y."/>
            <person name="Lin Z."/>
            <person name="Chen P."/>
        </authorList>
    </citation>
    <scope>NUCLEOTIDE SEQUENCE [LARGE SCALE GENOMIC DNA]</scope>
    <source>
        <strain evidence="1 2">NBRC 105384</strain>
    </source>
</reference>
<dbReference type="GO" id="GO:0019748">
    <property type="term" value="P:secondary metabolic process"/>
    <property type="evidence" value="ECO:0007669"/>
    <property type="project" value="InterPro"/>
</dbReference>
<keyword evidence="2" id="KW-1185">Reference proteome</keyword>
<sequence>MRASGGRPVGHAVPAIPDSLRENLAYGLGSEQAERWLADAVERAEELFEAWDLEPEQVLSGGSESLCVKCTGADGDSVLKLPASVPGGAAEIAALHAWQGDGAARVLREQPEQSVMLMNFLGWVGQGSYTLPEVLDLADRLHRADPAPYLFPALDANLARRVAWARDRFAEVSDDEALADVDAAEKILAALVDTLADGDPVLLHGDLQPKNLIVSDAGLAVVDPLPAVGPAMYDVALYVVKCPRDHALTSCQDEVLALRPELDADRLRQWCWALAVLESRPYLGDLNARRVEYIRKFRDEV</sequence>
<evidence type="ECO:0000313" key="2">
    <source>
        <dbReference type="Proteomes" id="UP000291189"/>
    </source>
</evidence>
<dbReference type="EMBL" id="SDPU01000032">
    <property type="protein sequence ID" value="RYU10219.1"/>
    <property type="molecule type" value="Genomic_DNA"/>
</dbReference>
<evidence type="ECO:0000313" key="1">
    <source>
        <dbReference type="EMBL" id="RYU10219.1"/>
    </source>
</evidence>
<evidence type="ECO:0008006" key="3">
    <source>
        <dbReference type="Google" id="ProtNLM"/>
    </source>
</evidence>
<dbReference type="Pfam" id="PF04655">
    <property type="entry name" value="APH_6_hur"/>
    <property type="match status" value="1"/>
</dbReference>
<dbReference type="Proteomes" id="UP000291189">
    <property type="component" value="Unassembled WGS sequence"/>
</dbReference>
<accession>A0A4Q5IYV0</accession>
<comment type="caution">
    <text evidence="1">The sequence shown here is derived from an EMBL/GenBank/DDBJ whole genome shotgun (WGS) entry which is preliminary data.</text>
</comment>